<proteinExistence type="predicted"/>
<gene>
    <name evidence="1" type="ORF">CFP75_24310</name>
</gene>
<keyword evidence="2" id="KW-1185">Reference proteome</keyword>
<accession>A0A229RL27</accession>
<evidence type="ECO:0000313" key="1">
    <source>
        <dbReference type="EMBL" id="OXM47366.1"/>
    </source>
</evidence>
<name>A0A229RL27_AMYAL</name>
<dbReference type="Proteomes" id="UP000215563">
    <property type="component" value="Unassembled WGS sequence"/>
</dbReference>
<organism evidence="1 2">
    <name type="scientific">Amycolatopsis alba DSM 44262</name>
    <dbReference type="NCBI Taxonomy" id="1125972"/>
    <lineage>
        <taxon>Bacteria</taxon>
        <taxon>Bacillati</taxon>
        <taxon>Actinomycetota</taxon>
        <taxon>Actinomycetes</taxon>
        <taxon>Pseudonocardiales</taxon>
        <taxon>Pseudonocardiaceae</taxon>
        <taxon>Amycolatopsis</taxon>
    </lineage>
</organism>
<reference evidence="1 2" key="1">
    <citation type="submission" date="2017-07" db="EMBL/GenBank/DDBJ databases">
        <title>Amycolatopsis alba DSM 44262 Genome sequencing and assembly.</title>
        <authorList>
            <person name="Kaur N."/>
            <person name="Mayilraj S."/>
        </authorList>
    </citation>
    <scope>NUCLEOTIDE SEQUENCE [LARGE SCALE GENOMIC DNA]</scope>
    <source>
        <strain evidence="1 2">DSM 44262</strain>
    </source>
</reference>
<evidence type="ECO:0000313" key="2">
    <source>
        <dbReference type="Proteomes" id="UP000215563"/>
    </source>
</evidence>
<comment type="caution">
    <text evidence="1">The sequence shown here is derived from an EMBL/GenBank/DDBJ whole genome shotgun (WGS) entry which is preliminary data.</text>
</comment>
<dbReference type="EMBL" id="NMQU01000076">
    <property type="protein sequence ID" value="OXM47366.1"/>
    <property type="molecule type" value="Genomic_DNA"/>
</dbReference>
<protein>
    <submittedName>
        <fullName evidence="1">Uncharacterized protein</fullName>
    </submittedName>
</protein>
<sequence length="185" mass="20055">MNNQAVPDASPTTPDELPSALARLTTSLPGLSPSVPQLVLHALWDGLGLARACGLAAARTAPAEWNSRQRNAETVEYLLARELARTAAATSRPLSHRSTTAATEARGTTWAAIVVQAILDFAHTAEPLARTTAETAATWDDQRSFAACVSLFSELAACWRGERPAYQLRYTDTRTSPWWNHPPCF</sequence>
<dbReference type="AlphaFoldDB" id="A0A229RL27"/>